<reference evidence="12 13" key="1">
    <citation type="submission" date="2019-05" db="EMBL/GenBank/DDBJ databases">
        <title>Emergence of the Ug99 lineage of the wheat stem rust pathogen through somatic hybridization.</title>
        <authorList>
            <person name="Li F."/>
            <person name="Upadhyaya N.M."/>
            <person name="Sperschneider J."/>
            <person name="Matny O."/>
            <person name="Nguyen-Phuc H."/>
            <person name="Mago R."/>
            <person name="Raley C."/>
            <person name="Miller M.E."/>
            <person name="Silverstein K.A.T."/>
            <person name="Henningsen E."/>
            <person name="Hirsch C.D."/>
            <person name="Visser B."/>
            <person name="Pretorius Z.A."/>
            <person name="Steffenson B.J."/>
            <person name="Schwessinger B."/>
            <person name="Dodds P.N."/>
            <person name="Figueroa M."/>
        </authorList>
    </citation>
    <scope>NUCLEOTIDE SEQUENCE [LARGE SCALE GENOMIC DNA]</scope>
    <source>
        <strain evidence="10">21-0</strain>
        <strain evidence="11 13">Ug99</strain>
    </source>
</reference>
<dbReference type="Pfam" id="PF23869">
    <property type="entry name" value="Beta-prop_WDR75_1st"/>
    <property type="match status" value="1"/>
</dbReference>
<evidence type="ECO:0000313" key="12">
    <source>
        <dbReference type="Proteomes" id="UP000324748"/>
    </source>
</evidence>
<dbReference type="InterPro" id="IPR001680">
    <property type="entry name" value="WD40_rpt"/>
</dbReference>
<dbReference type="SUPFAM" id="SSF50978">
    <property type="entry name" value="WD40 repeat-like"/>
    <property type="match status" value="1"/>
</dbReference>
<evidence type="ECO:0000256" key="8">
    <source>
        <dbReference type="PROSITE-ProRule" id="PRU00221"/>
    </source>
</evidence>
<dbReference type="InterPro" id="IPR036322">
    <property type="entry name" value="WD40_repeat_dom_sf"/>
</dbReference>
<evidence type="ECO:0000313" key="13">
    <source>
        <dbReference type="Proteomes" id="UP000325313"/>
    </source>
</evidence>
<keyword evidence="2" id="KW-0690">Ribosome biogenesis</keyword>
<dbReference type="EMBL" id="VSWC01000092">
    <property type="protein sequence ID" value="KAA1091079.1"/>
    <property type="molecule type" value="Genomic_DNA"/>
</dbReference>
<feature type="compositionally biased region" description="Polar residues" evidence="9">
    <location>
        <begin position="935"/>
        <end position="954"/>
    </location>
</feature>
<protein>
    <submittedName>
        <fullName evidence="11">Uncharacterized protein</fullName>
    </submittedName>
</protein>
<evidence type="ECO:0000313" key="10">
    <source>
        <dbReference type="EMBL" id="KAA1091079.1"/>
    </source>
</evidence>
<evidence type="ECO:0000256" key="9">
    <source>
        <dbReference type="SAM" id="MobiDB-lite"/>
    </source>
</evidence>
<keyword evidence="6" id="KW-0804">Transcription</keyword>
<dbReference type="SMART" id="SM00320">
    <property type="entry name" value="WD40"/>
    <property type="match status" value="3"/>
</dbReference>
<feature type="compositionally biased region" description="Basic and acidic residues" evidence="9">
    <location>
        <begin position="755"/>
        <end position="774"/>
    </location>
</feature>
<proteinExistence type="predicted"/>
<evidence type="ECO:0000256" key="2">
    <source>
        <dbReference type="ARBA" id="ARBA00022517"/>
    </source>
</evidence>
<dbReference type="GO" id="GO:0032040">
    <property type="term" value="C:small-subunit processome"/>
    <property type="evidence" value="ECO:0007669"/>
    <property type="project" value="InterPro"/>
</dbReference>
<dbReference type="GO" id="GO:0045943">
    <property type="term" value="P:positive regulation of transcription by RNA polymerase I"/>
    <property type="evidence" value="ECO:0007669"/>
    <property type="project" value="InterPro"/>
</dbReference>
<keyword evidence="5" id="KW-0677">Repeat</keyword>
<dbReference type="Proteomes" id="UP000325313">
    <property type="component" value="Unassembled WGS sequence"/>
</dbReference>
<dbReference type="Proteomes" id="UP000324748">
    <property type="component" value="Unassembled WGS sequence"/>
</dbReference>
<comment type="subcellular location">
    <subcellularLocation>
        <location evidence="1">Nucleus</location>
        <location evidence="1">Nucleolus</location>
    </subcellularLocation>
</comment>
<organism evidence="11 13">
    <name type="scientific">Puccinia graminis f. sp. tritici</name>
    <dbReference type="NCBI Taxonomy" id="56615"/>
    <lineage>
        <taxon>Eukaryota</taxon>
        <taxon>Fungi</taxon>
        <taxon>Dikarya</taxon>
        <taxon>Basidiomycota</taxon>
        <taxon>Pucciniomycotina</taxon>
        <taxon>Pucciniomycetes</taxon>
        <taxon>Pucciniales</taxon>
        <taxon>Pucciniaceae</taxon>
        <taxon>Puccinia</taxon>
    </lineage>
</organism>
<keyword evidence="12" id="KW-1185">Reference proteome</keyword>
<dbReference type="InterPro" id="IPR015943">
    <property type="entry name" value="WD40/YVTN_repeat-like_dom_sf"/>
</dbReference>
<keyword evidence="7" id="KW-0539">Nucleus</keyword>
<feature type="region of interest" description="Disordered" evidence="9">
    <location>
        <begin position="749"/>
        <end position="774"/>
    </location>
</feature>
<dbReference type="PANTHER" id="PTHR44215">
    <property type="entry name" value="WD REPEAT-CONTAINING PROTEIN 75"/>
    <property type="match status" value="1"/>
</dbReference>
<keyword evidence="4 8" id="KW-0853">WD repeat</keyword>
<dbReference type="PROSITE" id="PS50082">
    <property type="entry name" value="WD_REPEATS_2"/>
    <property type="match status" value="1"/>
</dbReference>
<evidence type="ECO:0000256" key="5">
    <source>
        <dbReference type="ARBA" id="ARBA00022737"/>
    </source>
</evidence>
<feature type="region of interest" description="Disordered" evidence="9">
    <location>
        <begin position="928"/>
        <end position="964"/>
    </location>
</feature>
<dbReference type="InterPro" id="IPR011047">
    <property type="entry name" value="Quinoprotein_ADH-like_sf"/>
</dbReference>
<dbReference type="GO" id="GO:0006364">
    <property type="term" value="P:rRNA processing"/>
    <property type="evidence" value="ECO:0007669"/>
    <property type="project" value="UniProtKB-KW"/>
</dbReference>
<accession>A0A5B0RI19</accession>
<evidence type="ECO:0000256" key="1">
    <source>
        <dbReference type="ARBA" id="ARBA00004604"/>
    </source>
</evidence>
<dbReference type="GO" id="GO:0003723">
    <property type="term" value="F:RNA binding"/>
    <property type="evidence" value="ECO:0007669"/>
    <property type="project" value="InterPro"/>
</dbReference>
<gene>
    <name evidence="10" type="ORF">PGT21_022954</name>
    <name evidence="11" type="ORF">PGTUg99_018479</name>
</gene>
<dbReference type="SUPFAM" id="SSF50998">
    <property type="entry name" value="Quinoprotein alcohol dehydrogenase-like"/>
    <property type="match status" value="1"/>
</dbReference>
<dbReference type="InterPro" id="IPR053826">
    <property type="entry name" value="WDR75"/>
</dbReference>
<evidence type="ECO:0000256" key="3">
    <source>
        <dbReference type="ARBA" id="ARBA00022552"/>
    </source>
</evidence>
<dbReference type="EMBL" id="VDEP01000178">
    <property type="protein sequence ID" value="KAA1125466.1"/>
    <property type="molecule type" value="Genomic_DNA"/>
</dbReference>
<feature type="repeat" description="WD" evidence="8">
    <location>
        <begin position="321"/>
        <end position="355"/>
    </location>
</feature>
<dbReference type="GO" id="GO:2000234">
    <property type="term" value="P:positive regulation of rRNA processing"/>
    <property type="evidence" value="ECO:0007669"/>
    <property type="project" value="TreeGrafter"/>
</dbReference>
<dbReference type="PANTHER" id="PTHR44215:SF1">
    <property type="entry name" value="WD REPEAT-CONTAINING PROTEIN 75"/>
    <property type="match status" value="1"/>
</dbReference>
<dbReference type="OrthoDB" id="4096at2759"/>
<comment type="caution">
    <text evidence="11">The sequence shown here is derived from an EMBL/GenBank/DDBJ whole genome shotgun (WGS) entry which is preliminary data.</text>
</comment>
<dbReference type="Gene3D" id="2.130.10.10">
    <property type="entry name" value="YVTN repeat-like/Quinoprotein amine dehydrogenase"/>
    <property type="match status" value="2"/>
</dbReference>
<evidence type="ECO:0000256" key="7">
    <source>
        <dbReference type="ARBA" id="ARBA00023242"/>
    </source>
</evidence>
<evidence type="ECO:0000256" key="6">
    <source>
        <dbReference type="ARBA" id="ARBA00023163"/>
    </source>
</evidence>
<keyword evidence="3" id="KW-0698">rRNA processing</keyword>
<dbReference type="AlphaFoldDB" id="A0A5B0RI19"/>
<evidence type="ECO:0000256" key="4">
    <source>
        <dbReference type="ARBA" id="ARBA00022574"/>
    </source>
</evidence>
<evidence type="ECO:0000313" key="11">
    <source>
        <dbReference type="EMBL" id="KAA1125466.1"/>
    </source>
</evidence>
<sequence length="1007" mass="111323">MKWQTLLQPSHPSCQPLISDDSKLCFLAGLPPSIHVYSTESNLSISSFNIPDPPQKSRLIKILRHPISPQRLLILVSSTGQIYFYNFIENALKATYQTNLSITHAVIRNSPTPSGSWSIDQSNSTSLTLLLVTKKPASESQKLKSKGLPTGTRDKNRERAAVYAVKLENSSSLDQPNRPIQKINLLTIDPVSAFSSSPCGNWLGLVTGLNIWIIRLKPFDLFDQIDDQELSKKARFETLHLAAPEPITCIAFPAKTHADHFDSSQPPSSDVSCVPCDFFATGSSSGKIALWHALSEAQWTTLAELATRTPGTALPCPTSLSHWHSHAVADLTFTRNGSHLLSGGEEAVLVLWRLEDFSGIGLDSKTFLPRLGTPISSISLIEKVDVNEPGALVTGLDGTLMIVNIATMSLSKTLKLPKMYQLPSVYKHPKKKAIISPICSPESSQGHVKSYGNLLLQSSYPCGLQILDGGSGRVLSEIFVRPRNIVSRRGERPIVEPKLLFAELGGIKDKYLATIDSWVDEDRGFSLEITLKLWERVQEGNSDGFQVIARVDNPHDDSQITSLKLSTDLIPKIITTSIDGTIKIWSSSSTSPHLITVPTAITPMTTTLPKSKKLQSTSGKEFENLKSIKLKLKNYSISKTVISKDNSIFVSLHNAPGRNVISIWDLKHFTFLKSFNLNSFGSLTHRLPQKFLIKDLEFMGDKHQFIFFLGNFGCGLFDLLTGSEIGFWSCVPQFMVKTPDDNKVVVIHTQTSGDEDTKGQTSGEKEGEREKKKGKSKIDKLAIIDVVSKKTIVNHKINNSPFSGQFIAIKAGSEQKDSSKKDDILDGLVLITETSGLIRGGEAVDDQTSSSIDQALRIEQELGISTQLPFQELFQKKLDHRQSDLQLTQLDRGQTNNDQELDFEFDRLVDISPHLVPPSRLLWSSLIRPSKRPTHTPNQLAQTNGVSSQSQQDHSLPATHLLSSSSDSSYSLDHRIPLLKFDQLLLSKLNHDIPLEPLQVHEVSLSQ</sequence>
<name>A0A5B0RI19_PUCGR</name>